<dbReference type="EC" id="2.1.1.223" evidence="6"/>
<dbReference type="PROSITE" id="PS00092">
    <property type="entry name" value="N6_MTASE"/>
    <property type="match status" value="1"/>
</dbReference>
<evidence type="ECO:0000259" key="7">
    <source>
        <dbReference type="Pfam" id="PF05175"/>
    </source>
</evidence>
<dbReference type="PANTHER" id="PTHR47739">
    <property type="entry name" value="TRNA1(VAL) (ADENINE(37)-N6)-METHYLTRANSFERASE"/>
    <property type="match status" value="1"/>
</dbReference>
<dbReference type="InterPro" id="IPR022882">
    <property type="entry name" value="tRNA_adenine-N6_MeTrfase"/>
</dbReference>
<dbReference type="CDD" id="cd02440">
    <property type="entry name" value="AdoMet_MTases"/>
    <property type="match status" value="1"/>
</dbReference>
<keyword evidence="4 6" id="KW-0949">S-adenosyl-L-methionine</keyword>
<evidence type="ECO:0000256" key="3">
    <source>
        <dbReference type="ARBA" id="ARBA00022679"/>
    </source>
</evidence>
<comment type="catalytic activity">
    <reaction evidence="6">
        <text>adenosine(37) in tRNA1(Val) + S-adenosyl-L-methionine = N(6)-methyladenosine(37) in tRNA1(Val) + S-adenosyl-L-homocysteine + H(+)</text>
        <dbReference type="Rhea" id="RHEA:43160"/>
        <dbReference type="Rhea" id="RHEA-COMP:10369"/>
        <dbReference type="Rhea" id="RHEA-COMP:10370"/>
        <dbReference type="ChEBI" id="CHEBI:15378"/>
        <dbReference type="ChEBI" id="CHEBI:57856"/>
        <dbReference type="ChEBI" id="CHEBI:59789"/>
        <dbReference type="ChEBI" id="CHEBI:74411"/>
        <dbReference type="ChEBI" id="CHEBI:74449"/>
        <dbReference type="EC" id="2.1.1.223"/>
    </reaction>
</comment>
<comment type="function">
    <text evidence="6">Specifically methylates the adenine in position 37 of tRNA(1)(Val) (anticodon cmo5UAC).</text>
</comment>
<dbReference type="EMBL" id="SJCY01000004">
    <property type="protein sequence ID" value="TDG36505.1"/>
    <property type="molecule type" value="Genomic_DNA"/>
</dbReference>
<dbReference type="RefSeq" id="WP_133262234.1">
    <property type="nucleotide sequence ID" value="NZ_SJCY01000004.1"/>
</dbReference>
<evidence type="ECO:0000256" key="1">
    <source>
        <dbReference type="ARBA" id="ARBA00022490"/>
    </source>
</evidence>
<evidence type="ECO:0000256" key="2">
    <source>
        <dbReference type="ARBA" id="ARBA00022603"/>
    </source>
</evidence>
<protein>
    <recommendedName>
        <fullName evidence="6">tRNA1(Val) (adenine(37)-N6)-methyltransferase</fullName>
        <ecNumber evidence="6">2.1.1.223</ecNumber>
    </recommendedName>
    <alternativeName>
        <fullName evidence="6">tRNA m6A37 methyltransferase</fullName>
    </alternativeName>
</protein>
<dbReference type="GO" id="GO:0016430">
    <property type="term" value="F:tRNA (adenine-N6)-methyltransferase activity"/>
    <property type="evidence" value="ECO:0007669"/>
    <property type="project" value="UniProtKB-UniRule"/>
</dbReference>
<evidence type="ECO:0000313" key="9">
    <source>
        <dbReference type="Proteomes" id="UP000295668"/>
    </source>
</evidence>
<keyword evidence="5 6" id="KW-0819">tRNA processing</keyword>
<comment type="subcellular location">
    <subcellularLocation>
        <location evidence="6">Cytoplasm</location>
    </subcellularLocation>
</comment>
<reference evidence="8 9" key="1">
    <citation type="submission" date="2019-02" db="EMBL/GenBank/DDBJ databases">
        <title>Pedobacter sp. nov., a novel speices isolated from soil of pinguins habitat in Antarcitica.</title>
        <authorList>
            <person name="He R.-H."/>
        </authorList>
    </citation>
    <scope>NUCLEOTIDE SEQUENCE [LARGE SCALE GENOMIC DNA]</scope>
    <source>
        <strain evidence="8 9">E01020</strain>
    </source>
</reference>
<dbReference type="GO" id="GO:0005737">
    <property type="term" value="C:cytoplasm"/>
    <property type="evidence" value="ECO:0007669"/>
    <property type="project" value="UniProtKB-SubCell"/>
</dbReference>
<dbReference type="GO" id="GO:0032259">
    <property type="term" value="P:methylation"/>
    <property type="evidence" value="ECO:0007669"/>
    <property type="project" value="UniProtKB-KW"/>
</dbReference>
<keyword evidence="1 6" id="KW-0963">Cytoplasm</keyword>
<organism evidence="8 9">
    <name type="scientific">Pedobacter changchengzhani</name>
    <dbReference type="NCBI Taxonomy" id="2529274"/>
    <lineage>
        <taxon>Bacteria</taxon>
        <taxon>Pseudomonadati</taxon>
        <taxon>Bacteroidota</taxon>
        <taxon>Sphingobacteriia</taxon>
        <taxon>Sphingobacteriales</taxon>
        <taxon>Sphingobacteriaceae</taxon>
        <taxon>Pedobacter</taxon>
    </lineage>
</organism>
<keyword evidence="9" id="KW-1185">Reference proteome</keyword>
<accession>A0A4R5MMJ4</accession>
<dbReference type="Proteomes" id="UP000295668">
    <property type="component" value="Unassembled WGS sequence"/>
</dbReference>
<evidence type="ECO:0000256" key="4">
    <source>
        <dbReference type="ARBA" id="ARBA00022691"/>
    </source>
</evidence>
<feature type="domain" description="Methyltransferase small" evidence="7">
    <location>
        <begin position="25"/>
        <end position="156"/>
    </location>
</feature>
<keyword evidence="2 6" id="KW-0489">Methyltransferase</keyword>
<evidence type="ECO:0000256" key="6">
    <source>
        <dbReference type="HAMAP-Rule" id="MF_01872"/>
    </source>
</evidence>
<comment type="similarity">
    <text evidence="6">Belongs to the methyltransferase superfamily. tRNA (adenine-N(6)-)-methyltransferase family.</text>
</comment>
<gene>
    <name evidence="8" type="ORF">EZJ43_08280</name>
</gene>
<comment type="caution">
    <text evidence="8">The sequence shown here is derived from an EMBL/GenBank/DDBJ whole genome shotgun (WGS) entry which is preliminary data.</text>
</comment>
<name>A0A4R5MMJ4_9SPHI</name>
<dbReference type="Pfam" id="PF05175">
    <property type="entry name" value="MTS"/>
    <property type="match status" value="1"/>
</dbReference>
<dbReference type="HAMAP" id="MF_01872">
    <property type="entry name" value="tRNA_methyltr_YfiC"/>
    <property type="match status" value="1"/>
</dbReference>
<dbReference type="InterPro" id="IPR029063">
    <property type="entry name" value="SAM-dependent_MTases_sf"/>
</dbReference>
<dbReference type="OrthoDB" id="5383291at2"/>
<dbReference type="InterPro" id="IPR002052">
    <property type="entry name" value="DNA_methylase_N6_adenine_CS"/>
</dbReference>
<keyword evidence="3 6" id="KW-0808">Transferase</keyword>
<dbReference type="AlphaFoldDB" id="A0A4R5MMJ4"/>
<dbReference type="Gene3D" id="3.40.50.150">
    <property type="entry name" value="Vaccinia Virus protein VP39"/>
    <property type="match status" value="1"/>
</dbReference>
<dbReference type="PANTHER" id="PTHR47739:SF1">
    <property type="entry name" value="TRNA1(VAL) (ADENINE(37)-N6)-METHYLTRANSFERASE"/>
    <property type="match status" value="1"/>
</dbReference>
<dbReference type="InterPro" id="IPR007848">
    <property type="entry name" value="Small_mtfrase_dom"/>
</dbReference>
<evidence type="ECO:0000313" key="8">
    <source>
        <dbReference type="EMBL" id="TDG36505.1"/>
    </source>
</evidence>
<sequence length="233" mass="26572">MSIFKFKQFDVNQSNCAMKINTDGVLLATLVESDNPKYILDIGTGTGVLALMMAQRFPMALVEAVEIDENASATAEKNFQLSAFSNRLSINNIPIEQYNNKEHFDLIISNPPFFVNDLKNIEQKKGIARHTNEEFFVNLIKKVDALLSGTGSFWFILPIKQAKLLIKDALEKGLILAKKIELHSDESKPAFRWIVCLARNGAQCKTEHFYIYEGEKVYTQSYKDLLKDFFLQY</sequence>
<proteinExistence type="inferred from homology"/>
<dbReference type="InterPro" id="IPR050210">
    <property type="entry name" value="tRNA_Adenine-N(6)_MTase"/>
</dbReference>
<dbReference type="GO" id="GO:0008033">
    <property type="term" value="P:tRNA processing"/>
    <property type="evidence" value="ECO:0007669"/>
    <property type="project" value="UniProtKB-UniRule"/>
</dbReference>
<dbReference type="GO" id="GO:0003676">
    <property type="term" value="F:nucleic acid binding"/>
    <property type="evidence" value="ECO:0007669"/>
    <property type="project" value="InterPro"/>
</dbReference>
<dbReference type="SUPFAM" id="SSF53335">
    <property type="entry name" value="S-adenosyl-L-methionine-dependent methyltransferases"/>
    <property type="match status" value="1"/>
</dbReference>
<evidence type="ECO:0000256" key="5">
    <source>
        <dbReference type="ARBA" id="ARBA00022694"/>
    </source>
</evidence>